<feature type="disulfide bond" evidence="7">
    <location>
        <begin position="246"/>
        <end position="292"/>
    </location>
</feature>
<organism evidence="14 15">
    <name type="scientific">Psylliodes chrysocephalus</name>
    <dbReference type="NCBI Taxonomy" id="3402493"/>
    <lineage>
        <taxon>Eukaryota</taxon>
        <taxon>Metazoa</taxon>
        <taxon>Ecdysozoa</taxon>
        <taxon>Arthropoda</taxon>
        <taxon>Hexapoda</taxon>
        <taxon>Insecta</taxon>
        <taxon>Pterygota</taxon>
        <taxon>Neoptera</taxon>
        <taxon>Endopterygota</taxon>
        <taxon>Coleoptera</taxon>
        <taxon>Polyphaga</taxon>
        <taxon>Cucujiformia</taxon>
        <taxon>Chrysomeloidea</taxon>
        <taxon>Chrysomelidae</taxon>
        <taxon>Galerucinae</taxon>
        <taxon>Alticini</taxon>
        <taxon>Psylliodes</taxon>
    </lineage>
</organism>
<dbReference type="SUPFAM" id="SSF57424">
    <property type="entry name" value="LDL receptor-like module"/>
    <property type="match status" value="1"/>
</dbReference>
<dbReference type="PROSITE" id="PS01209">
    <property type="entry name" value="LDLRA_1"/>
    <property type="match status" value="1"/>
</dbReference>
<feature type="disulfide bond" evidence="8">
    <location>
        <begin position="406"/>
        <end position="421"/>
    </location>
</feature>
<dbReference type="SUPFAM" id="SSF82671">
    <property type="entry name" value="SEA domain"/>
    <property type="match status" value="1"/>
</dbReference>
<evidence type="ECO:0000313" key="15">
    <source>
        <dbReference type="Proteomes" id="UP001153636"/>
    </source>
</evidence>
<evidence type="ECO:0000256" key="2">
    <source>
        <dbReference type="ARBA" id="ARBA00022692"/>
    </source>
</evidence>
<dbReference type="SMART" id="SM00020">
    <property type="entry name" value="Tryp_SPc"/>
    <property type="match status" value="1"/>
</dbReference>
<proteinExistence type="predicted"/>
<dbReference type="InterPro" id="IPR036790">
    <property type="entry name" value="Frizzled_dom_sf"/>
</dbReference>
<evidence type="ECO:0000259" key="13">
    <source>
        <dbReference type="PROSITE" id="PS50240"/>
    </source>
</evidence>
<evidence type="ECO:0000259" key="12">
    <source>
        <dbReference type="PROSITE" id="PS50038"/>
    </source>
</evidence>
<feature type="disulfide bond" evidence="7">
    <location>
        <begin position="238"/>
        <end position="299"/>
    </location>
</feature>
<evidence type="ECO:0000259" key="11">
    <source>
        <dbReference type="PROSITE" id="PS50024"/>
    </source>
</evidence>
<dbReference type="GO" id="GO:0004252">
    <property type="term" value="F:serine-type endopeptidase activity"/>
    <property type="evidence" value="ECO:0007669"/>
    <property type="project" value="InterPro"/>
</dbReference>
<feature type="domain" description="Peptidase S1" evidence="13">
    <location>
        <begin position="547"/>
        <end position="778"/>
    </location>
</feature>
<dbReference type="InterPro" id="IPR036364">
    <property type="entry name" value="SEA_dom_sf"/>
</dbReference>
<feature type="region of interest" description="Disordered" evidence="9">
    <location>
        <begin position="1"/>
        <end position="40"/>
    </location>
</feature>
<keyword evidence="2 10" id="KW-0812">Transmembrane</keyword>
<dbReference type="PROSITE" id="PS50240">
    <property type="entry name" value="TRYPSIN_DOM"/>
    <property type="match status" value="1"/>
</dbReference>
<dbReference type="InterPro" id="IPR023415">
    <property type="entry name" value="LDLR_class-A_CS"/>
</dbReference>
<dbReference type="Gene3D" id="3.30.70.960">
    <property type="entry name" value="SEA domain"/>
    <property type="match status" value="1"/>
</dbReference>
<dbReference type="Pfam" id="PF00089">
    <property type="entry name" value="Trypsin"/>
    <property type="match status" value="1"/>
</dbReference>
<dbReference type="FunFam" id="2.40.10.10:FF:000235">
    <property type="entry name" value="Atrial natriuretic peptide-converting enzyme"/>
    <property type="match status" value="1"/>
</dbReference>
<evidence type="ECO:0000256" key="8">
    <source>
        <dbReference type="PROSITE-ProRule" id="PRU00124"/>
    </source>
</evidence>
<dbReference type="Gene3D" id="1.10.2000.10">
    <property type="entry name" value="Frizzled cysteine-rich domain"/>
    <property type="match status" value="1"/>
</dbReference>
<keyword evidence="3" id="KW-0735">Signal-anchor</keyword>
<dbReference type="SUPFAM" id="SSF63501">
    <property type="entry name" value="Frizzled cysteine-rich domain"/>
    <property type="match status" value="1"/>
</dbReference>
<dbReference type="EMBL" id="OV651821">
    <property type="protein sequence ID" value="CAH1115266.1"/>
    <property type="molecule type" value="Genomic_DNA"/>
</dbReference>
<dbReference type="Gene3D" id="4.10.400.10">
    <property type="entry name" value="Low-density Lipoprotein Receptor"/>
    <property type="match status" value="1"/>
</dbReference>
<keyword evidence="4 10" id="KW-1133">Transmembrane helix</keyword>
<comment type="subcellular location">
    <subcellularLocation>
        <location evidence="1">Cell membrane</location>
        <topology evidence="1">Single-pass type II membrane protein</topology>
    </subcellularLocation>
</comment>
<dbReference type="Pfam" id="PF00057">
    <property type="entry name" value="Ldl_recept_a"/>
    <property type="match status" value="1"/>
</dbReference>
<evidence type="ECO:0008006" key="16">
    <source>
        <dbReference type="Google" id="ProtNLM"/>
    </source>
</evidence>
<evidence type="ECO:0000256" key="7">
    <source>
        <dbReference type="PROSITE-ProRule" id="PRU00090"/>
    </source>
</evidence>
<reference evidence="14" key="1">
    <citation type="submission" date="2022-01" db="EMBL/GenBank/DDBJ databases">
        <authorList>
            <person name="King R."/>
        </authorList>
    </citation>
    <scope>NUCLEOTIDE SEQUENCE</scope>
</reference>
<dbReference type="CDD" id="cd07066">
    <property type="entry name" value="CRD_FZ"/>
    <property type="match status" value="1"/>
</dbReference>
<dbReference type="PROSITE" id="PS50024">
    <property type="entry name" value="SEA"/>
    <property type="match status" value="1"/>
</dbReference>
<feature type="transmembrane region" description="Helical" evidence="10">
    <location>
        <begin position="57"/>
        <end position="82"/>
    </location>
</feature>
<dbReference type="InterPro" id="IPR009003">
    <property type="entry name" value="Peptidase_S1_PA"/>
</dbReference>
<evidence type="ECO:0000256" key="5">
    <source>
        <dbReference type="ARBA" id="ARBA00023136"/>
    </source>
</evidence>
<dbReference type="PANTHER" id="PTHR24258">
    <property type="entry name" value="SERINE PROTEASE-RELATED"/>
    <property type="match status" value="1"/>
</dbReference>
<dbReference type="Pfam" id="PF01392">
    <property type="entry name" value="Fz"/>
    <property type="match status" value="1"/>
</dbReference>
<evidence type="ECO:0000256" key="6">
    <source>
        <dbReference type="ARBA" id="ARBA00023157"/>
    </source>
</evidence>
<dbReference type="GO" id="GO:0005886">
    <property type="term" value="C:plasma membrane"/>
    <property type="evidence" value="ECO:0007669"/>
    <property type="project" value="UniProtKB-SubCell"/>
</dbReference>
<dbReference type="SUPFAM" id="SSF50494">
    <property type="entry name" value="Trypsin-like serine proteases"/>
    <property type="match status" value="1"/>
</dbReference>
<accession>A0A9P0GMJ2</accession>
<dbReference type="CDD" id="cd00190">
    <property type="entry name" value="Tryp_SPc"/>
    <property type="match status" value="1"/>
</dbReference>
<keyword evidence="5 10" id="KW-0472">Membrane</keyword>
<sequence length="781" mass="87924">MTASMENRGRRKSSWDSKTSVSSIGSSGTRQYRRSPSSILSSDSDIRFTRKKLTSQYKCGCCIIAIFLLFLLLAAVGVYVGYTFFLPQTPDEQIFRATFKVIEGDTFTPELADPSTNKFKNRSRDYRERLNLLFKRSSVRHGYVGSEVLALDGTEDKDLIVHFNIHMDPYYLDIQAKDIEDILANEISVEESLFFKNLTIDSKSLEVKLDTELPQISSTTVIIVTEAVTQKPDPPRRCFPLELDYCKKLGYNMTTYPNIFKHWSVKDVNIDVISFRELVDAECFRHAYDFICQILQPPCKKGVTEDEMILPCRSFCRDFMAGCGNRLQGKIKEFLDCSKFPEFGENTCITKPGCVDELQSKALSPRICDGVIDCQDVSDEKSCSYCPKNHLHCGIGRVCISKIKRCDGHIDCPDGSDERGCLSLAPSVDAIKRAENVTPHPSRYYAEGFVTFNEKGEVGKLCTENVNRSLPVNQSTAVLQAAAASLCKTLSYEKVASVNVVTDFENNISYVRMRNPTASEISFVRAKCHTKQVLQVKCADLQCGVQATHGPTGLKSLSKMGSHGDWPWHSALFKEDVHICDGTLISAEWVATTTSCFQGQPKAEWIAKFGITRLFSSTPWEQERRIIGMVKSPVEGSTIALIKLDQPITFNDFVRPICLPKENMGLPIEHVQCNTLGWARNREQMQRIQVKLVDKEKCDNVSITSVNSICTEPIYGQNDCNEEEFAGSPMVCQYSNDEKWFLTGITNWRIACAKNGSERPRLFDKLSSNIKWIKESITSET</sequence>
<dbReference type="Proteomes" id="UP001153636">
    <property type="component" value="Chromosome 9"/>
</dbReference>
<gene>
    <name evidence="14" type="ORF">PSYICH_LOCUS15131</name>
</gene>
<keyword evidence="15" id="KW-1185">Reference proteome</keyword>
<feature type="compositionally biased region" description="Low complexity" evidence="9">
    <location>
        <begin position="16"/>
        <end position="40"/>
    </location>
</feature>
<comment type="caution">
    <text evidence="8">Lacks conserved residue(s) required for the propagation of feature annotation.</text>
</comment>
<dbReference type="SMART" id="SM00192">
    <property type="entry name" value="LDLa"/>
    <property type="match status" value="2"/>
</dbReference>
<name>A0A9P0GMJ2_9CUCU</name>
<dbReference type="Pfam" id="PF01390">
    <property type="entry name" value="SEA"/>
    <property type="match status" value="1"/>
</dbReference>
<dbReference type="GO" id="GO:0006508">
    <property type="term" value="P:proteolysis"/>
    <property type="evidence" value="ECO:0007669"/>
    <property type="project" value="InterPro"/>
</dbReference>
<dbReference type="PROSITE" id="PS50068">
    <property type="entry name" value="LDLRA_2"/>
    <property type="match status" value="2"/>
</dbReference>
<dbReference type="InterPro" id="IPR002172">
    <property type="entry name" value="LDrepeatLR_classA_rpt"/>
</dbReference>
<dbReference type="Gene3D" id="2.40.10.10">
    <property type="entry name" value="Trypsin-like serine proteases"/>
    <property type="match status" value="1"/>
</dbReference>
<evidence type="ECO:0000256" key="9">
    <source>
        <dbReference type="SAM" id="MobiDB-lite"/>
    </source>
</evidence>
<dbReference type="CDD" id="cd00112">
    <property type="entry name" value="LDLa"/>
    <property type="match status" value="1"/>
</dbReference>
<dbReference type="PANTHER" id="PTHR24258:SF146">
    <property type="entry name" value="ATRIAL NATRIURETIC PEPTIDE-CONVERTING ENZYME"/>
    <property type="match status" value="1"/>
</dbReference>
<dbReference type="OrthoDB" id="5985572at2759"/>
<evidence type="ECO:0000256" key="3">
    <source>
        <dbReference type="ARBA" id="ARBA00022968"/>
    </source>
</evidence>
<dbReference type="PROSITE" id="PS50038">
    <property type="entry name" value="FZ"/>
    <property type="match status" value="1"/>
</dbReference>
<evidence type="ECO:0000256" key="1">
    <source>
        <dbReference type="ARBA" id="ARBA00004401"/>
    </source>
</evidence>
<feature type="disulfide bond" evidence="8">
    <location>
        <begin position="368"/>
        <end position="383"/>
    </location>
</feature>
<protein>
    <recommendedName>
        <fullName evidence="16">Atrial natriuretic peptide-converting enzyme</fullName>
    </recommendedName>
</protein>
<dbReference type="InterPro" id="IPR036055">
    <property type="entry name" value="LDL_receptor-like_sf"/>
</dbReference>
<dbReference type="InterPro" id="IPR001254">
    <property type="entry name" value="Trypsin_dom"/>
</dbReference>
<dbReference type="InterPro" id="IPR020067">
    <property type="entry name" value="Frizzled_dom"/>
</dbReference>
<evidence type="ECO:0000256" key="4">
    <source>
        <dbReference type="ARBA" id="ARBA00022989"/>
    </source>
</evidence>
<dbReference type="InterPro" id="IPR000082">
    <property type="entry name" value="SEA_dom"/>
</dbReference>
<dbReference type="AlphaFoldDB" id="A0A9P0GMJ2"/>
<keyword evidence="6 8" id="KW-1015">Disulfide bond</keyword>
<dbReference type="PRINTS" id="PR00261">
    <property type="entry name" value="LDLRECEPTOR"/>
</dbReference>
<evidence type="ECO:0000256" key="10">
    <source>
        <dbReference type="SAM" id="Phobius"/>
    </source>
</evidence>
<dbReference type="InterPro" id="IPR043504">
    <property type="entry name" value="Peptidase_S1_PA_chymotrypsin"/>
</dbReference>
<evidence type="ECO:0000313" key="14">
    <source>
        <dbReference type="EMBL" id="CAH1115266.1"/>
    </source>
</evidence>
<feature type="domain" description="SEA" evidence="11">
    <location>
        <begin position="91"/>
        <end position="212"/>
    </location>
</feature>
<feature type="domain" description="FZ" evidence="12">
    <location>
        <begin position="233"/>
        <end position="357"/>
    </location>
</feature>
<dbReference type="SMART" id="SM00063">
    <property type="entry name" value="FRI"/>
    <property type="match status" value="1"/>
</dbReference>